<organism evidence="1 2">
    <name type="scientific">Geothrix edaphica</name>
    <dbReference type="NCBI Taxonomy" id="2927976"/>
    <lineage>
        <taxon>Bacteria</taxon>
        <taxon>Pseudomonadati</taxon>
        <taxon>Acidobacteriota</taxon>
        <taxon>Holophagae</taxon>
        <taxon>Holophagales</taxon>
        <taxon>Holophagaceae</taxon>
        <taxon>Geothrix</taxon>
    </lineage>
</organism>
<dbReference type="Proteomes" id="UP001165044">
    <property type="component" value="Unassembled WGS sequence"/>
</dbReference>
<dbReference type="RefSeq" id="WP_285606619.1">
    <property type="nucleotide sequence ID" value="NZ_BSDC01000001.1"/>
</dbReference>
<dbReference type="EMBL" id="BSDC01000001">
    <property type="protein sequence ID" value="GLH66412.1"/>
    <property type="molecule type" value="Genomic_DNA"/>
</dbReference>
<accession>A0ABQ5PVC6</accession>
<protein>
    <submittedName>
        <fullName evidence="1">Uncharacterized protein</fullName>
    </submittedName>
</protein>
<reference evidence="1" key="1">
    <citation type="journal article" date="2023" name="Antonie Van Leeuwenhoek">
        <title>Mesoterricola silvestris gen. nov., sp. nov., Mesoterricola sediminis sp. nov., Geothrix oryzae sp. nov., Geothrix edaphica sp. nov., Geothrix rubra sp. nov., and Geothrix limicola sp. nov., six novel members of Acidobacteriota isolated from soils.</title>
        <authorList>
            <person name="Itoh H."/>
            <person name="Sugisawa Y."/>
            <person name="Mise K."/>
            <person name="Xu Z."/>
            <person name="Kuniyasu M."/>
            <person name="Ushijima N."/>
            <person name="Kawano K."/>
            <person name="Kobayashi E."/>
            <person name="Shiratori Y."/>
            <person name="Masuda Y."/>
            <person name="Senoo K."/>
        </authorList>
    </citation>
    <scope>NUCLEOTIDE SEQUENCE</scope>
    <source>
        <strain evidence="1">Red802</strain>
    </source>
</reference>
<sequence length="41" mass="3969">MSLSHLDHSAAAATSPVVLRPVAGLVAISAVLIISGEVGAS</sequence>
<proteinExistence type="predicted"/>
<evidence type="ECO:0000313" key="1">
    <source>
        <dbReference type="EMBL" id="GLH66412.1"/>
    </source>
</evidence>
<comment type="caution">
    <text evidence="1">The sequence shown here is derived from an EMBL/GenBank/DDBJ whole genome shotgun (WGS) entry which is preliminary data.</text>
</comment>
<gene>
    <name evidence="1" type="ORF">GETHED_07760</name>
</gene>
<keyword evidence="2" id="KW-1185">Reference proteome</keyword>
<name>A0ABQ5PVC6_9BACT</name>
<evidence type="ECO:0000313" key="2">
    <source>
        <dbReference type="Proteomes" id="UP001165044"/>
    </source>
</evidence>